<dbReference type="InterPro" id="IPR008988">
    <property type="entry name" value="Transcriptional_repressor_C"/>
</dbReference>
<protein>
    <submittedName>
        <fullName evidence="3">Ferrous iron transport protein A</fullName>
    </submittedName>
</protein>
<sequence length="88" mass="9461">MNTTQISLDKLPIGKKANVSALISDGAARRRMLDLGIIDGTEIKPLYKSPSGNPVAYLIRGAVIALRLDVSEKIMVSVTEEESSYGVN</sequence>
<evidence type="ECO:0000313" key="3">
    <source>
        <dbReference type="EMBL" id="TCS79519.1"/>
    </source>
</evidence>
<dbReference type="GO" id="GO:0046914">
    <property type="term" value="F:transition metal ion binding"/>
    <property type="evidence" value="ECO:0007669"/>
    <property type="project" value="InterPro"/>
</dbReference>
<dbReference type="InterPro" id="IPR052713">
    <property type="entry name" value="FeoA"/>
</dbReference>
<feature type="domain" description="Ferrous iron transporter FeoA-like" evidence="2">
    <location>
        <begin position="6"/>
        <end position="78"/>
    </location>
</feature>
<gene>
    <name evidence="3" type="ORF">EDD59_108105</name>
</gene>
<dbReference type="PANTHER" id="PTHR42954">
    <property type="entry name" value="FE(2+) TRANSPORT PROTEIN A"/>
    <property type="match status" value="1"/>
</dbReference>
<dbReference type="AlphaFoldDB" id="A0A4R3K9E2"/>
<reference evidence="3 4" key="1">
    <citation type="submission" date="2019-03" db="EMBL/GenBank/DDBJ databases">
        <title>Genomic Encyclopedia of Type Strains, Phase IV (KMG-IV): sequencing the most valuable type-strain genomes for metagenomic binning, comparative biology and taxonomic classification.</title>
        <authorList>
            <person name="Goeker M."/>
        </authorList>
    </citation>
    <scope>NUCLEOTIDE SEQUENCE [LARGE SCALE GENOMIC DNA]</scope>
    <source>
        <strain evidence="3 4">DSM 29489</strain>
    </source>
</reference>
<dbReference type="PANTHER" id="PTHR42954:SF2">
    <property type="entry name" value="FE(2+) TRANSPORT PROTEIN A"/>
    <property type="match status" value="1"/>
</dbReference>
<dbReference type="Proteomes" id="UP000295726">
    <property type="component" value="Unassembled WGS sequence"/>
</dbReference>
<dbReference type="OrthoDB" id="9811076at2"/>
<proteinExistence type="predicted"/>
<dbReference type="InterPro" id="IPR038157">
    <property type="entry name" value="FeoA_core_dom"/>
</dbReference>
<dbReference type="Gene3D" id="2.30.30.90">
    <property type="match status" value="1"/>
</dbReference>
<dbReference type="Pfam" id="PF04023">
    <property type="entry name" value="FeoA"/>
    <property type="match status" value="1"/>
</dbReference>
<evidence type="ECO:0000259" key="2">
    <source>
        <dbReference type="SMART" id="SM00899"/>
    </source>
</evidence>
<evidence type="ECO:0000256" key="1">
    <source>
        <dbReference type="ARBA" id="ARBA00023004"/>
    </source>
</evidence>
<comment type="caution">
    <text evidence="3">The sequence shown here is derived from an EMBL/GenBank/DDBJ whole genome shotgun (WGS) entry which is preliminary data.</text>
</comment>
<dbReference type="RefSeq" id="WP_132380553.1">
    <property type="nucleotide sequence ID" value="NZ_DAIPCY010000020.1"/>
</dbReference>
<dbReference type="InterPro" id="IPR007167">
    <property type="entry name" value="Fe-transptr_FeoA-like"/>
</dbReference>
<keyword evidence="4" id="KW-1185">Reference proteome</keyword>
<keyword evidence="1" id="KW-0408">Iron</keyword>
<dbReference type="SUPFAM" id="SSF50037">
    <property type="entry name" value="C-terminal domain of transcriptional repressors"/>
    <property type="match status" value="1"/>
</dbReference>
<name>A0A4R3K9E2_9FIRM</name>
<dbReference type="EMBL" id="SLZZ01000008">
    <property type="protein sequence ID" value="TCS79519.1"/>
    <property type="molecule type" value="Genomic_DNA"/>
</dbReference>
<dbReference type="SMART" id="SM00899">
    <property type="entry name" value="FeoA"/>
    <property type="match status" value="1"/>
</dbReference>
<organism evidence="3 4">
    <name type="scientific">Muricomes intestini</name>
    <dbReference type="NCBI Taxonomy" id="1796634"/>
    <lineage>
        <taxon>Bacteria</taxon>
        <taxon>Bacillati</taxon>
        <taxon>Bacillota</taxon>
        <taxon>Clostridia</taxon>
        <taxon>Lachnospirales</taxon>
        <taxon>Lachnospiraceae</taxon>
        <taxon>Muricomes</taxon>
    </lineage>
</organism>
<evidence type="ECO:0000313" key="4">
    <source>
        <dbReference type="Proteomes" id="UP000295726"/>
    </source>
</evidence>
<accession>A0A4R3K9E2</accession>